<evidence type="ECO:0000313" key="1">
    <source>
        <dbReference type="EMBL" id="KAF2541539.1"/>
    </source>
</evidence>
<reference evidence="1" key="1">
    <citation type="submission" date="2019-12" db="EMBL/GenBank/DDBJ databases">
        <title>Genome sequencing and annotation of Brassica cretica.</title>
        <authorList>
            <person name="Studholme D.J."/>
            <person name="Sarris P.F."/>
        </authorList>
    </citation>
    <scope>NUCLEOTIDE SEQUENCE</scope>
    <source>
        <strain evidence="1">PFS-001/15</strain>
        <tissue evidence="1">Leaf</tissue>
    </source>
</reference>
<gene>
    <name evidence="1" type="ORF">F2Q68_00030337</name>
</gene>
<sequence>MEEPILLREELVPVKTTWQRGQLTDELKKVGRLAAPMATVTIAQYLLPVISVMIAGHKGELQLSGVALATSFTNFSEWGWPASSILAGCFFRKWDLWVRVERNRWSMSRAKDVWKLVKTNLSLMKDTECRLSDFSMGRQGKHQVGSVNKSNMLEVVRDGARYVNLSDGYHAVTKQLPKQIQDGSVWLLNYLTDWDGLWDWNCQVVKKNRQLPFLVGFPRIRKGEAILDRNRENRERKGETDGEGLRSARSTDRILSPTTLEFSGGLTDRLRCVGFWFEDTKQVVNRKNRSVFGHGS</sequence>
<dbReference type="Proteomes" id="UP000712281">
    <property type="component" value="Unassembled WGS sequence"/>
</dbReference>
<dbReference type="AlphaFoldDB" id="A0A8S9G8B6"/>
<organism evidence="1 2">
    <name type="scientific">Brassica cretica</name>
    <name type="common">Mustard</name>
    <dbReference type="NCBI Taxonomy" id="69181"/>
    <lineage>
        <taxon>Eukaryota</taxon>
        <taxon>Viridiplantae</taxon>
        <taxon>Streptophyta</taxon>
        <taxon>Embryophyta</taxon>
        <taxon>Tracheophyta</taxon>
        <taxon>Spermatophyta</taxon>
        <taxon>Magnoliopsida</taxon>
        <taxon>eudicotyledons</taxon>
        <taxon>Gunneridae</taxon>
        <taxon>Pentapetalae</taxon>
        <taxon>rosids</taxon>
        <taxon>malvids</taxon>
        <taxon>Brassicales</taxon>
        <taxon>Brassicaceae</taxon>
        <taxon>Brassiceae</taxon>
        <taxon>Brassica</taxon>
    </lineage>
</organism>
<name>A0A8S9G8B6_BRACR</name>
<protein>
    <recommendedName>
        <fullName evidence="3">MATE efflux family protein</fullName>
    </recommendedName>
</protein>
<accession>A0A8S9G8B6</accession>
<evidence type="ECO:0000313" key="2">
    <source>
        <dbReference type="Proteomes" id="UP000712281"/>
    </source>
</evidence>
<evidence type="ECO:0008006" key="3">
    <source>
        <dbReference type="Google" id="ProtNLM"/>
    </source>
</evidence>
<comment type="caution">
    <text evidence="1">The sequence shown here is derived from an EMBL/GenBank/DDBJ whole genome shotgun (WGS) entry which is preliminary data.</text>
</comment>
<dbReference type="EMBL" id="QGKW02002005">
    <property type="protein sequence ID" value="KAF2541539.1"/>
    <property type="molecule type" value="Genomic_DNA"/>
</dbReference>
<proteinExistence type="predicted"/>